<keyword evidence="4" id="KW-1185">Reference proteome</keyword>
<protein>
    <recommendedName>
        <fullName evidence="2">SAM domain-containing protein</fullName>
    </recommendedName>
</protein>
<dbReference type="EMBL" id="CAJNNV010008368">
    <property type="protein sequence ID" value="CAE8596129.1"/>
    <property type="molecule type" value="Genomic_DNA"/>
</dbReference>
<feature type="compositionally biased region" description="Basic residues" evidence="1">
    <location>
        <begin position="347"/>
        <end position="358"/>
    </location>
</feature>
<evidence type="ECO:0000313" key="4">
    <source>
        <dbReference type="Proteomes" id="UP000654075"/>
    </source>
</evidence>
<dbReference type="SMART" id="SM00454">
    <property type="entry name" value="SAM"/>
    <property type="match status" value="1"/>
</dbReference>
<dbReference type="CDD" id="cd09487">
    <property type="entry name" value="SAM_superfamily"/>
    <property type="match status" value="1"/>
</dbReference>
<sequence>VRVQRPLTVAYNGQGALTTLASPRLQHRHLGYYTPTAPPGLMPMPCQATQPSWAPPLPPGGQSPYVPAAHALSPATQPSWAPPLPPSRQSSYVPAAHALSPVQRYSPPAAAPRIQASPVYHFHHQLPQPPASPVHHFHQLTQPPAATSSRNAAQLTNPSRAAAQLTSQAAAQTSILSDDVVEFLSDLGFKHYFEAFRQSGFDEMDTIMEMSCNDMRGLGMLPGHVIKLELKLEQMGVPRQRRMQQSLPQTAPGRLPTAFALEDMRGFDALPSSGGYPDGLNRSGCMTSFSGSGQYRIACSERSWMAVQDVDSDSPRMLPVAAQYQQRRPPEASLRQRQYQQQEQQQQHHHPHQHRQRRQQQNYQQQPPQRPQQEQQQQQMSLEETTTTTTVATTVAATQLPPQPQIPVSRLCFL</sequence>
<feature type="domain" description="SAM" evidence="2">
    <location>
        <begin position="175"/>
        <end position="220"/>
    </location>
</feature>
<dbReference type="InterPro" id="IPR001660">
    <property type="entry name" value="SAM"/>
</dbReference>
<dbReference type="Proteomes" id="UP000654075">
    <property type="component" value="Unassembled WGS sequence"/>
</dbReference>
<dbReference type="Gene3D" id="1.10.150.50">
    <property type="entry name" value="Transcription Factor, Ets-1"/>
    <property type="match status" value="1"/>
</dbReference>
<dbReference type="Pfam" id="PF00536">
    <property type="entry name" value="SAM_1"/>
    <property type="match status" value="1"/>
</dbReference>
<comment type="caution">
    <text evidence="3">The sequence shown here is derived from an EMBL/GenBank/DDBJ whole genome shotgun (WGS) entry which is preliminary data.</text>
</comment>
<feature type="compositionally biased region" description="Polar residues" evidence="1">
    <location>
        <begin position="139"/>
        <end position="159"/>
    </location>
</feature>
<name>A0A813EDK8_POLGL</name>
<feature type="non-terminal residue" evidence="3">
    <location>
        <position position="1"/>
    </location>
</feature>
<organism evidence="3 4">
    <name type="scientific">Polarella glacialis</name>
    <name type="common">Dinoflagellate</name>
    <dbReference type="NCBI Taxonomy" id="89957"/>
    <lineage>
        <taxon>Eukaryota</taxon>
        <taxon>Sar</taxon>
        <taxon>Alveolata</taxon>
        <taxon>Dinophyceae</taxon>
        <taxon>Suessiales</taxon>
        <taxon>Suessiaceae</taxon>
        <taxon>Polarella</taxon>
    </lineage>
</organism>
<evidence type="ECO:0000313" key="3">
    <source>
        <dbReference type="EMBL" id="CAE8596129.1"/>
    </source>
</evidence>
<dbReference type="InterPro" id="IPR013761">
    <property type="entry name" value="SAM/pointed_sf"/>
</dbReference>
<proteinExistence type="predicted"/>
<dbReference type="AlphaFoldDB" id="A0A813EDK8"/>
<gene>
    <name evidence="3" type="ORF">PGLA1383_LOCUS14599</name>
</gene>
<reference evidence="3" key="1">
    <citation type="submission" date="2021-02" db="EMBL/GenBank/DDBJ databases">
        <authorList>
            <person name="Dougan E. K."/>
            <person name="Rhodes N."/>
            <person name="Thang M."/>
            <person name="Chan C."/>
        </authorList>
    </citation>
    <scope>NUCLEOTIDE SEQUENCE</scope>
</reference>
<accession>A0A813EDK8</accession>
<feature type="compositionally biased region" description="Low complexity" evidence="1">
    <location>
        <begin position="359"/>
        <end position="386"/>
    </location>
</feature>
<dbReference type="SUPFAM" id="SSF47769">
    <property type="entry name" value="SAM/Pointed domain"/>
    <property type="match status" value="1"/>
</dbReference>
<evidence type="ECO:0000259" key="2">
    <source>
        <dbReference type="PROSITE" id="PS50105"/>
    </source>
</evidence>
<evidence type="ECO:0000256" key="1">
    <source>
        <dbReference type="SAM" id="MobiDB-lite"/>
    </source>
</evidence>
<dbReference type="PROSITE" id="PS50105">
    <property type="entry name" value="SAM_DOMAIN"/>
    <property type="match status" value="1"/>
</dbReference>
<feature type="compositionally biased region" description="Low complexity" evidence="1">
    <location>
        <begin position="335"/>
        <end position="345"/>
    </location>
</feature>
<feature type="region of interest" description="Disordered" evidence="1">
    <location>
        <begin position="123"/>
        <end position="160"/>
    </location>
</feature>
<feature type="region of interest" description="Disordered" evidence="1">
    <location>
        <begin position="322"/>
        <end position="386"/>
    </location>
</feature>